<dbReference type="STRING" id="1123382.SAMN02745221_01057"/>
<keyword evidence="6 16" id="KW-0235">DNA replication</keyword>
<dbReference type="Gene3D" id="1.10.150.20">
    <property type="entry name" value="5' to 3' exonuclease, C-terminal subdomain"/>
    <property type="match status" value="2"/>
</dbReference>
<keyword evidence="10 16" id="KW-0269">Exonuclease</keyword>
<evidence type="ECO:0000313" key="20">
    <source>
        <dbReference type="Proteomes" id="UP000242329"/>
    </source>
</evidence>
<dbReference type="SUPFAM" id="SSF47807">
    <property type="entry name" value="5' to 3' exonuclease, C-terminal subdomain"/>
    <property type="match status" value="1"/>
</dbReference>
<dbReference type="FunFam" id="1.10.150.20:FF:000003">
    <property type="entry name" value="DNA polymerase I"/>
    <property type="match status" value="1"/>
</dbReference>
<dbReference type="AlphaFoldDB" id="A0A1M5MZV3"/>
<evidence type="ECO:0000256" key="10">
    <source>
        <dbReference type="ARBA" id="ARBA00022839"/>
    </source>
</evidence>
<dbReference type="Pfam" id="PF00476">
    <property type="entry name" value="DNA_pol_A"/>
    <property type="match status" value="1"/>
</dbReference>
<proteinExistence type="inferred from homology"/>
<sequence>MSGEKLMLVDGNSLLFKAFYALPLLHNREGVFTNAVYGFLTMLNRVLEQENPTHVVVAFDKDKKTFRQEMYGDYKANRVAAPDELLGQFALIRQVLDALNITYLEQEGYEADDIIGTLSYKAEQRGIDTVIVTGDGDALQLVSDKVKVLMSRKGITDIAVYDEEEVKNKWGVEPYRLVEVKALMGDSSDNIPGVDGIGPKTAVKLIKEYGDLENLYAHIDEIKGGKLAEKLKEQKDIAFLSRELATIKRNVDIAWDEEKFKRREPDWQVLKDLYQKLEFNSFLQALEKKGSGLMPETSTLPSLEVREVKGEKEALELVQRAKREGEIALAFKADYHHPMWARIEDIFCALGKDVYRLHLDEEEKILWLRPLLEDENIKKVVHNAKFMQVILSRYGVSLRGLKGDILLLSYVHDPALDAEDICQLFTRFLGIRVEKSDIPLQVGMFNDLYQVIYQETPAELIELLDRVEMPLSFILADMEMAGIKVDKRVLEELTAEFANRIKKYEEKIYTLAGGEFNINSPKQLGKVLFEDLGLKVVKKTKTGYATGVEVLEELYDQHEIIPYILGYRQLAKLKSTYTDALANLIHPVTGRVHTIFKQAQTVTGRLSSVEPNLQNIPVKMEEGRRIRKAFVACDEDHVLLSADYSQIDLRSLAHISGDEVLIDTFVKGIDIHRRTASEIFKVPLEKVDEELRRRAKAVNFGIIYGISDFGLARDTGVSRKEAREYIEKYLNSYPGVKRYMEEIVEMGKKYGYVETILKRRRYLPELNSPNKTLQALARRMALNTPIQGTSADIIKLAMLRIDEELKKRGLKAKMLLQVHDDLIFEVPRDELEETAALIKQGMENAIRLKVPLEVAIKVGPNWYDMQPLELGKS</sequence>
<accession>A0A1M5MZV3</accession>
<keyword evidence="12 16" id="KW-0238">DNA-binding</keyword>
<dbReference type="CDD" id="cd08637">
    <property type="entry name" value="DNA_pol_A_pol_I_C"/>
    <property type="match status" value="1"/>
</dbReference>
<evidence type="ECO:0000256" key="6">
    <source>
        <dbReference type="ARBA" id="ARBA00022705"/>
    </source>
</evidence>
<keyword evidence="13 16" id="KW-0234">DNA repair</keyword>
<dbReference type="SUPFAM" id="SSF53098">
    <property type="entry name" value="Ribonuclease H-like"/>
    <property type="match status" value="1"/>
</dbReference>
<gene>
    <name evidence="16" type="primary">polA</name>
    <name evidence="19" type="ORF">SAMN02745221_01057</name>
</gene>
<comment type="subunit">
    <text evidence="16">Single-chain monomer with multiple functions.</text>
</comment>
<keyword evidence="8 16" id="KW-0227">DNA damage</keyword>
<organism evidence="19 20">
    <name type="scientific">Thermosyntropha lipolytica DSM 11003</name>
    <dbReference type="NCBI Taxonomy" id="1123382"/>
    <lineage>
        <taxon>Bacteria</taxon>
        <taxon>Bacillati</taxon>
        <taxon>Bacillota</taxon>
        <taxon>Clostridia</taxon>
        <taxon>Eubacteriales</taxon>
        <taxon>Syntrophomonadaceae</taxon>
        <taxon>Thermosyntropha</taxon>
    </lineage>
</organism>
<evidence type="ECO:0000256" key="16">
    <source>
        <dbReference type="RuleBase" id="RU004460"/>
    </source>
</evidence>
<dbReference type="InterPro" id="IPR002298">
    <property type="entry name" value="DNA_polymerase_A"/>
</dbReference>
<dbReference type="SUPFAM" id="SSF88723">
    <property type="entry name" value="PIN domain-like"/>
    <property type="match status" value="1"/>
</dbReference>
<dbReference type="Gene3D" id="3.40.50.1010">
    <property type="entry name" value="5'-nuclease"/>
    <property type="match status" value="1"/>
</dbReference>
<dbReference type="SMART" id="SM00475">
    <property type="entry name" value="53EXOc"/>
    <property type="match status" value="1"/>
</dbReference>
<dbReference type="CDD" id="cd09898">
    <property type="entry name" value="H3TH_53EXO"/>
    <property type="match status" value="1"/>
</dbReference>
<dbReference type="GO" id="GO:0003677">
    <property type="term" value="F:DNA binding"/>
    <property type="evidence" value="ECO:0007669"/>
    <property type="project" value="UniProtKB-UniRule"/>
</dbReference>
<feature type="domain" description="DNA-directed DNA polymerase family A palm" evidence="18">
    <location>
        <begin position="623"/>
        <end position="830"/>
    </location>
</feature>
<dbReference type="InterPro" id="IPR029060">
    <property type="entry name" value="PIN-like_dom_sf"/>
</dbReference>
<dbReference type="InterPro" id="IPR002421">
    <property type="entry name" value="5-3_exonuclease"/>
</dbReference>
<dbReference type="Pfam" id="PF01367">
    <property type="entry name" value="5_3_exonuc"/>
    <property type="match status" value="1"/>
</dbReference>
<feature type="domain" description="5'-3' exonuclease" evidence="17">
    <location>
        <begin position="4"/>
        <end position="263"/>
    </location>
</feature>
<evidence type="ECO:0000256" key="4">
    <source>
        <dbReference type="ARBA" id="ARBA00022679"/>
    </source>
</evidence>
<protein>
    <recommendedName>
        <fullName evidence="3 15">DNA polymerase I</fullName>
        <ecNumber evidence="2 15">2.7.7.7</ecNumber>
    </recommendedName>
</protein>
<dbReference type="GO" id="GO:0006302">
    <property type="term" value="P:double-strand break repair"/>
    <property type="evidence" value="ECO:0007669"/>
    <property type="project" value="TreeGrafter"/>
</dbReference>
<reference evidence="20" key="1">
    <citation type="submission" date="2016-11" db="EMBL/GenBank/DDBJ databases">
        <authorList>
            <person name="Varghese N."/>
            <person name="Submissions S."/>
        </authorList>
    </citation>
    <scope>NUCLEOTIDE SEQUENCE [LARGE SCALE GENOMIC DNA]</scope>
    <source>
        <strain evidence="20">DSM 11003</strain>
    </source>
</reference>
<dbReference type="InterPro" id="IPR001098">
    <property type="entry name" value="DNA-dir_DNA_pol_A_palm_dom"/>
</dbReference>
<dbReference type="PANTHER" id="PTHR10133">
    <property type="entry name" value="DNA POLYMERASE I"/>
    <property type="match status" value="1"/>
</dbReference>
<dbReference type="EMBL" id="FQWY01000014">
    <property type="protein sequence ID" value="SHG82811.1"/>
    <property type="molecule type" value="Genomic_DNA"/>
</dbReference>
<dbReference type="GO" id="GO:0008409">
    <property type="term" value="F:5'-3' exonuclease activity"/>
    <property type="evidence" value="ECO:0007669"/>
    <property type="project" value="UniProtKB-UniRule"/>
</dbReference>
<dbReference type="GO" id="GO:0003887">
    <property type="term" value="F:DNA-directed DNA polymerase activity"/>
    <property type="evidence" value="ECO:0007669"/>
    <property type="project" value="UniProtKB-UniRule"/>
</dbReference>
<dbReference type="SUPFAM" id="SSF56672">
    <property type="entry name" value="DNA/RNA polymerases"/>
    <property type="match status" value="1"/>
</dbReference>
<dbReference type="InterPro" id="IPR008918">
    <property type="entry name" value="HhH2"/>
</dbReference>
<dbReference type="Pfam" id="PF22619">
    <property type="entry name" value="DNA_polI_exo1"/>
    <property type="match status" value="1"/>
</dbReference>
<evidence type="ECO:0000256" key="12">
    <source>
        <dbReference type="ARBA" id="ARBA00023125"/>
    </source>
</evidence>
<dbReference type="PROSITE" id="PS00447">
    <property type="entry name" value="DNA_POLYMERASE_A"/>
    <property type="match status" value="1"/>
</dbReference>
<keyword evidence="4 16" id="KW-0808">Transferase</keyword>
<keyword evidence="5 16" id="KW-0548">Nucleotidyltransferase</keyword>
<dbReference type="FunFam" id="1.20.1060.10:FF:000001">
    <property type="entry name" value="DNA polymerase I"/>
    <property type="match status" value="1"/>
</dbReference>
<dbReference type="InterPro" id="IPR019760">
    <property type="entry name" value="DNA-dir_DNA_pol_A_CS"/>
</dbReference>
<dbReference type="NCBIfam" id="TIGR00593">
    <property type="entry name" value="pola"/>
    <property type="match status" value="1"/>
</dbReference>
<dbReference type="FunFam" id="3.40.50.1010:FF:000001">
    <property type="entry name" value="DNA polymerase I"/>
    <property type="match status" value="1"/>
</dbReference>
<dbReference type="FunFam" id="1.10.150.20:FF:000002">
    <property type="entry name" value="DNA polymerase I"/>
    <property type="match status" value="1"/>
</dbReference>
<evidence type="ECO:0000256" key="5">
    <source>
        <dbReference type="ARBA" id="ARBA00022695"/>
    </source>
</evidence>
<evidence type="ECO:0000256" key="11">
    <source>
        <dbReference type="ARBA" id="ARBA00022932"/>
    </source>
</evidence>
<dbReference type="InterPro" id="IPR036397">
    <property type="entry name" value="RNaseH_sf"/>
</dbReference>
<dbReference type="SMART" id="SM00482">
    <property type="entry name" value="POLAc"/>
    <property type="match status" value="1"/>
</dbReference>
<evidence type="ECO:0000256" key="14">
    <source>
        <dbReference type="ARBA" id="ARBA00049244"/>
    </source>
</evidence>
<evidence type="ECO:0000259" key="17">
    <source>
        <dbReference type="SMART" id="SM00475"/>
    </source>
</evidence>
<evidence type="ECO:0000313" key="19">
    <source>
        <dbReference type="EMBL" id="SHG82811.1"/>
    </source>
</evidence>
<evidence type="ECO:0000259" key="18">
    <source>
        <dbReference type="SMART" id="SM00482"/>
    </source>
</evidence>
<keyword evidence="11 16" id="KW-0239">DNA-directed DNA polymerase</keyword>
<dbReference type="CDD" id="cd09859">
    <property type="entry name" value="PIN_53EXO"/>
    <property type="match status" value="1"/>
</dbReference>
<keyword evidence="9 16" id="KW-0378">Hydrolase</keyword>
<dbReference type="InterPro" id="IPR036279">
    <property type="entry name" value="5-3_exonuclease_C_sf"/>
</dbReference>
<dbReference type="InterPro" id="IPR012337">
    <property type="entry name" value="RNaseH-like_sf"/>
</dbReference>
<dbReference type="PRINTS" id="PR00868">
    <property type="entry name" value="DNAPOLI"/>
</dbReference>
<evidence type="ECO:0000256" key="15">
    <source>
        <dbReference type="NCBIfam" id="TIGR00593"/>
    </source>
</evidence>
<dbReference type="Proteomes" id="UP000242329">
    <property type="component" value="Unassembled WGS sequence"/>
</dbReference>
<dbReference type="CDD" id="cd06140">
    <property type="entry name" value="DNA_polA_I_Bacillus_like_exo"/>
    <property type="match status" value="1"/>
</dbReference>
<dbReference type="InterPro" id="IPR018320">
    <property type="entry name" value="DNA_polymerase_1"/>
</dbReference>
<keyword evidence="7" id="KW-0540">Nuclease</keyword>
<dbReference type="Pfam" id="PF02739">
    <property type="entry name" value="5_3_exonuc_N"/>
    <property type="match status" value="1"/>
</dbReference>
<dbReference type="OrthoDB" id="9806424at2"/>
<dbReference type="InterPro" id="IPR020045">
    <property type="entry name" value="DNA_polI_H3TH"/>
</dbReference>
<comment type="similarity">
    <text evidence="1 16">Belongs to the DNA polymerase type-A family.</text>
</comment>
<dbReference type="Gene3D" id="3.30.70.370">
    <property type="match status" value="1"/>
</dbReference>
<dbReference type="Gene3D" id="1.20.1060.10">
    <property type="entry name" value="Taq DNA Polymerase, Chain T, domain 4"/>
    <property type="match status" value="1"/>
</dbReference>
<dbReference type="NCBIfam" id="NF004397">
    <property type="entry name" value="PRK05755.1"/>
    <property type="match status" value="1"/>
</dbReference>
<evidence type="ECO:0000256" key="9">
    <source>
        <dbReference type="ARBA" id="ARBA00022801"/>
    </source>
</evidence>
<evidence type="ECO:0000256" key="8">
    <source>
        <dbReference type="ARBA" id="ARBA00022763"/>
    </source>
</evidence>
<dbReference type="SMART" id="SM00279">
    <property type="entry name" value="HhH2"/>
    <property type="match status" value="1"/>
</dbReference>
<name>A0A1M5MZV3_9FIRM</name>
<dbReference type="GO" id="GO:0006261">
    <property type="term" value="P:DNA-templated DNA replication"/>
    <property type="evidence" value="ECO:0007669"/>
    <property type="project" value="UniProtKB-UniRule"/>
</dbReference>
<evidence type="ECO:0000256" key="1">
    <source>
        <dbReference type="ARBA" id="ARBA00007705"/>
    </source>
</evidence>
<dbReference type="InterPro" id="IPR043502">
    <property type="entry name" value="DNA/RNA_pol_sf"/>
</dbReference>
<dbReference type="RefSeq" id="WP_073091075.1">
    <property type="nucleotide sequence ID" value="NZ_FQWY01000014.1"/>
</dbReference>
<dbReference type="InterPro" id="IPR054690">
    <property type="entry name" value="DNA_polI_exonuclease"/>
</dbReference>
<dbReference type="PANTHER" id="PTHR10133:SF27">
    <property type="entry name" value="DNA POLYMERASE NU"/>
    <property type="match status" value="1"/>
</dbReference>
<comment type="catalytic activity">
    <reaction evidence="14 16">
        <text>DNA(n) + a 2'-deoxyribonucleoside 5'-triphosphate = DNA(n+1) + diphosphate</text>
        <dbReference type="Rhea" id="RHEA:22508"/>
        <dbReference type="Rhea" id="RHEA-COMP:17339"/>
        <dbReference type="Rhea" id="RHEA-COMP:17340"/>
        <dbReference type="ChEBI" id="CHEBI:33019"/>
        <dbReference type="ChEBI" id="CHEBI:61560"/>
        <dbReference type="ChEBI" id="CHEBI:173112"/>
        <dbReference type="EC" id="2.7.7.7"/>
    </reaction>
</comment>
<evidence type="ECO:0000256" key="7">
    <source>
        <dbReference type="ARBA" id="ARBA00022722"/>
    </source>
</evidence>
<dbReference type="EC" id="2.7.7.7" evidence="2 15"/>
<evidence type="ECO:0000256" key="13">
    <source>
        <dbReference type="ARBA" id="ARBA00023204"/>
    </source>
</evidence>
<comment type="function">
    <text evidence="16">In addition to polymerase activity, this DNA polymerase exhibits 5'-3' exonuclease activity.</text>
</comment>
<evidence type="ECO:0000256" key="2">
    <source>
        <dbReference type="ARBA" id="ARBA00012417"/>
    </source>
</evidence>
<keyword evidence="20" id="KW-1185">Reference proteome</keyword>
<evidence type="ECO:0000256" key="3">
    <source>
        <dbReference type="ARBA" id="ARBA00020311"/>
    </source>
</evidence>
<dbReference type="Gene3D" id="3.30.420.10">
    <property type="entry name" value="Ribonuclease H-like superfamily/Ribonuclease H"/>
    <property type="match status" value="1"/>
</dbReference>
<dbReference type="InterPro" id="IPR020046">
    <property type="entry name" value="5-3_exonucl_a-hlix_arch_N"/>
</dbReference>